<dbReference type="PANTHER" id="PTHR28259">
    <property type="entry name" value="FLUORIDE EXPORT PROTEIN 1-RELATED"/>
    <property type="match status" value="1"/>
</dbReference>
<dbReference type="Pfam" id="PF02537">
    <property type="entry name" value="CRCB"/>
    <property type="match status" value="1"/>
</dbReference>
<comment type="subcellular location">
    <subcellularLocation>
        <location evidence="1 12">Cell membrane</location>
        <topology evidence="1 12">Multi-pass membrane protein</topology>
    </subcellularLocation>
</comment>
<sequence>MLRPGLYLAVGLGSALGALLRFGCSLWLQSADNSLPLATLVVNIIGSFWIGCYASLTGPDGRWQVTDRQKQFMLAGVCAGFTTFSVFSLEFMQLIQAGQALLAAAYLLLSMLLWLLACRAGLKLGCYANKASAIK</sequence>
<keyword evidence="2 12" id="KW-1003">Cell membrane</keyword>
<dbReference type="OrthoDB" id="9806299at2"/>
<evidence type="ECO:0000256" key="9">
    <source>
        <dbReference type="ARBA" id="ARBA00023303"/>
    </source>
</evidence>
<feature type="transmembrane region" description="Helical" evidence="12">
    <location>
        <begin position="34"/>
        <end position="56"/>
    </location>
</feature>
<evidence type="ECO:0000256" key="3">
    <source>
        <dbReference type="ARBA" id="ARBA00022519"/>
    </source>
</evidence>
<dbReference type="EMBL" id="LAHO01000005">
    <property type="protein sequence ID" value="KKO46101.1"/>
    <property type="molecule type" value="Genomic_DNA"/>
</dbReference>
<evidence type="ECO:0000313" key="13">
    <source>
        <dbReference type="EMBL" id="KKO46101.1"/>
    </source>
</evidence>
<evidence type="ECO:0000256" key="10">
    <source>
        <dbReference type="ARBA" id="ARBA00035120"/>
    </source>
</evidence>
<evidence type="ECO:0000256" key="5">
    <source>
        <dbReference type="ARBA" id="ARBA00022989"/>
    </source>
</evidence>
<keyword evidence="12" id="KW-0813">Transport</keyword>
<keyword evidence="14" id="KW-1185">Reference proteome</keyword>
<dbReference type="PANTHER" id="PTHR28259:SF1">
    <property type="entry name" value="FLUORIDE EXPORT PROTEIN 1-RELATED"/>
    <property type="match status" value="1"/>
</dbReference>
<feature type="transmembrane region" description="Helical" evidence="12">
    <location>
        <begin position="7"/>
        <end position="28"/>
    </location>
</feature>
<dbReference type="RefSeq" id="WP_046556959.1">
    <property type="nucleotide sequence ID" value="NZ_LAHO01000005.1"/>
</dbReference>
<proteinExistence type="inferred from homology"/>
<organism evidence="13 14">
    <name type="scientific">Arsukibacterium ikkense</name>
    <dbReference type="NCBI Taxonomy" id="336831"/>
    <lineage>
        <taxon>Bacteria</taxon>
        <taxon>Pseudomonadati</taxon>
        <taxon>Pseudomonadota</taxon>
        <taxon>Gammaproteobacteria</taxon>
        <taxon>Chromatiales</taxon>
        <taxon>Chromatiaceae</taxon>
        <taxon>Arsukibacterium</taxon>
    </lineage>
</organism>
<gene>
    <name evidence="12" type="primary">fluC</name>
    <name evidence="12" type="synonym">crcB</name>
    <name evidence="13" type="ORF">WG68_07015</name>
</gene>
<keyword evidence="6" id="KW-0915">Sodium</keyword>
<dbReference type="HAMAP" id="MF_00454">
    <property type="entry name" value="FluC"/>
    <property type="match status" value="1"/>
</dbReference>
<keyword evidence="7 12" id="KW-0406">Ion transport</keyword>
<keyword evidence="3" id="KW-0997">Cell inner membrane</keyword>
<comment type="catalytic activity">
    <reaction evidence="11">
        <text>fluoride(in) = fluoride(out)</text>
        <dbReference type="Rhea" id="RHEA:76159"/>
        <dbReference type="ChEBI" id="CHEBI:17051"/>
    </reaction>
    <physiologicalReaction direction="left-to-right" evidence="11">
        <dbReference type="Rhea" id="RHEA:76160"/>
    </physiologicalReaction>
</comment>
<dbReference type="GO" id="GO:0140114">
    <property type="term" value="P:cellular detoxification of fluoride"/>
    <property type="evidence" value="ECO:0007669"/>
    <property type="project" value="UniProtKB-UniRule"/>
</dbReference>
<keyword evidence="8 12" id="KW-0472">Membrane</keyword>
<reference evidence="13 14" key="1">
    <citation type="submission" date="2015-03" db="EMBL/GenBank/DDBJ databases">
        <title>Draft genome sequences of two protease-producing strains of Arsukibacterium isolated from two cold and alkaline environments.</title>
        <authorList>
            <person name="Lylloff J.E."/>
            <person name="Skov L.B."/>
            <person name="Jepsen M."/>
            <person name="Hallin P.F."/>
            <person name="Sorensen S.J."/>
            <person name="Stougaard P."/>
            <person name="Glaring M.A."/>
        </authorList>
    </citation>
    <scope>NUCLEOTIDE SEQUENCE [LARGE SCALE GENOMIC DNA]</scope>
    <source>
        <strain evidence="13 14">GCM72</strain>
    </source>
</reference>
<keyword evidence="4 12" id="KW-0812">Transmembrane</keyword>
<evidence type="ECO:0000256" key="2">
    <source>
        <dbReference type="ARBA" id="ARBA00022475"/>
    </source>
</evidence>
<evidence type="ECO:0000256" key="4">
    <source>
        <dbReference type="ARBA" id="ARBA00022692"/>
    </source>
</evidence>
<dbReference type="AlphaFoldDB" id="A0A0M2V649"/>
<dbReference type="STRING" id="336831.WG68_07015"/>
<comment type="caution">
    <text evidence="13">The sequence shown here is derived from an EMBL/GenBank/DDBJ whole genome shotgun (WGS) entry which is preliminary data.</text>
</comment>
<dbReference type="GO" id="GO:0062054">
    <property type="term" value="F:fluoride channel activity"/>
    <property type="evidence" value="ECO:0007669"/>
    <property type="project" value="UniProtKB-UniRule"/>
</dbReference>
<evidence type="ECO:0000256" key="7">
    <source>
        <dbReference type="ARBA" id="ARBA00023065"/>
    </source>
</evidence>
<evidence type="ECO:0000256" key="12">
    <source>
        <dbReference type="HAMAP-Rule" id="MF_00454"/>
    </source>
</evidence>
<evidence type="ECO:0000256" key="1">
    <source>
        <dbReference type="ARBA" id="ARBA00004651"/>
    </source>
</evidence>
<keyword evidence="5 12" id="KW-1133">Transmembrane helix</keyword>
<comment type="similarity">
    <text evidence="10 12">Belongs to the fluoride channel Fluc/FEX (TC 1.A.43) family.</text>
</comment>
<evidence type="ECO:0000313" key="14">
    <source>
        <dbReference type="Proteomes" id="UP000034228"/>
    </source>
</evidence>
<dbReference type="Proteomes" id="UP000034228">
    <property type="component" value="Unassembled WGS sequence"/>
</dbReference>
<comment type="function">
    <text evidence="12">Fluoride-specific ion channel. Important for reducing fluoride concentration in the cell, thus reducing its toxicity.</text>
</comment>
<protein>
    <recommendedName>
        <fullName evidence="12">Fluoride-specific ion channel FluC</fullName>
    </recommendedName>
</protein>
<comment type="caution">
    <text evidence="12">Lacks conserved residue(s) required for the propagation of feature annotation.</text>
</comment>
<dbReference type="InterPro" id="IPR003691">
    <property type="entry name" value="FluC"/>
</dbReference>
<evidence type="ECO:0000256" key="6">
    <source>
        <dbReference type="ARBA" id="ARBA00023053"/>
    </source>
</evidence>
<evidence type="ECO:0000256" key="11">
    <source>
        <dbReference type="ARBA" id="ARBA00035585"/>
    </source>
</evidence>
<feature type="transmembrane region" description="Helical" evidence="12">
    <location>
        <begin position="101"/>
        <end position="122"/>
    </location>
</feature>
<accession>A0A0M2V649</accession>
<dbReference type="GO" id="GO:0005886">
    <property type="term" value="C:plasma membrane"/>
    <property type="evidence" value="ECO:0007669"/>
    <property type="project" value="UniProtKB-SubCell"/>
</dbReference>
<name>A0A0M2V649_9GAMM</name>
<evidence type="ECO:0000256" key="8">
    <source>
        <dbReference type="ARBA" id="ARBA00023136"/>
    </source>
</evidence>
<feature type="transmembrane region" description="Helical" evidence="12">
    <location>
        <begin position="72"/>
        <end position="95"/>
    </location>
</feature>
<keyword evidence="9 12" id="KW-0407">Ion channel</keyword>